<gene>
    <name evidence="7" type="ORF">OV287_13165</name>
</gene>
<dbReference type="Proteomes" id="UP001207654">
    <property type="component" value="Unassembled WGS sequence"/>
</dbReference>
<dbReference type="InterPro" id="IPR051449">
    <property type="entry name" value="ABC-2_transporter_component"/>
</dbReference>
<evidence type="ECO:0000313" key="8">
    <source>
        <dbReference type="Proteomes" id="UP001207654"/>
    </source>
</evidence>
<keyword evidence="5 6" id="KW-0472">Membrane</keyword>
<evidence type="ECO:0000256" key="2">
    <source>
        <dbReference type="ARBA" id="ARBA00022475"/>
    </source>
</evidence>
<dbReference type="PANTHER" id="PTHR30294:SF29">
    <property type="entry name" value="MULTIDRUG ABC TRANSPORTER PERMEASE YBHS-RELATED"/>
    <property type="match status" value="1"/>
</dbReference>
<keyword evidence="2" id="KW-1003">Cell membrane</keyword>
<keyword evidence="3 6" id="KW-0812">Transmembrane</keyword>
<reference evidence="7 8" key="1">
    <citation type="submission" date="2022-11" db="EMBL/GenBank/DDBJ databases">
        <title>Minimal conservation of predation-associated metabolite biosynthetic gene clusters underscores biosynthetic potential of Myxococcota including descriptions for ten novel species: Archangium lansinium sp. nov., Myxococcus landrumus sp. nov., Nannocystis bai.</title>
        <authorList>
            <person name="Ahearne A."/>
            <person name="Stevens C."/>
            <person name="Phillips K."/>
        </authorList>
    </citation>
    <scope>NUCLEOTIDE SEQUENCE [LARGE SCALE GENOMIC DNA]</scope>
    <source>
        <strain evidence="7 8">MIWBW</strain>
    </source>
</reference>
<comment type="subcellular location">
    <subcellularLocation>
        <location evidence="1">Cell membrane</location>
        <topology evidence="1">Multi-pass membrane protein</topology>
    </subcellularLocation>
</comment>
<organism evidence="7 8">
    <name type="scientific">Archangium lansingense</name>
    <dbReference type="NCBI Taxonomy" id="2995310"/>
    <lineage>
        <taxon>Bacteria</taxon>
        <taxon>Pseudomonadati</taxon>
        <taxon>Myxococcota</taxon>
        <taxon>Myxococcia</taxon>
        <taxon>Myxococcales</taxon>
        <taxon>Cystobacterineae</taxon>
        <taxon>Archangiaceae</taxon>
        <taxon>Archangium</taxon>
    </lineage>
</organism>
<evidence type="ECO:0000313" key="7">
    <source>
        <dbReference type="EMBL" id="MCY1075434.1"/>
    </source>
</evidence>
<evidence type="ECO:0000256" key="4">
    <source>
        <dbReference type="ARBA" id="ARBA00022989"/>
    </source>
</evidence>
<evidence type="ECO:0000256" key="3">
    <source>
        <dbReference type="ARBA" id="ARBA00022692"/>
    </source>
</evidence>
<feature type="transmembrane region" description="Helical" evidence="6">
    <location>
        <begin position="217"/>
        <end position="235"/>
    </location>
</feature>
<evidence type="ECO:0000256" key="1">
    <source>
        <dbReference type="ARBA" id="ARBA00004651"/>
    </source>
</evidence>
<feature type="transmembrane region" description="Helical" evidence="6">
    <location>
        <begin position="21"/>
        <end position="42"/>
    </location>
</feature>
<dbReference type="EMBL" id="JAPNKA010000001">
    <property type="protein sequence ID" value="MCY1075434.1"/>
    <property type="molecule type" value="Genomic_DNA"/>
</dbReference>
<accession>A0ABT4A1B8</accession>
<name>A0ABT4A1B8_9BACT</name>
<sequence>MRRTLLIARRELAAYLRTFQGYIIIAMVVAVDGLLFNAYALGGVSKRSSEVLSLFFLFSSGTTMVASVFISMRLLAEERQAGTLLLLYSSPVKDHEIVLGKFLSALAFLALMTLATVFMPLLVMVHGKLSLGHIAAGYLGLLLLGSASLAIGTFGSALARNQVLAAVLSGCMLVALLTCWLLARITEQPLSDVFSALALWNQHFQPFQAGVVHVRDVVYYLLVTYVALLAATQVLQARRWR</sequence>
<feature type="transmembrane region" description="Helical" evidence="6">
    <location>
        <begin position="131"/>
        <end position="151"/>
    </location>
</feature>
<dbReference type="Pfam" id="PF12679">
    <property type="entry name" value="ABC2_membrane_2"/>
    <property type="match status" value="1"/>
</dbReference>
<feature type="transmembrane region" description="Helical" evidence="6">
    <location>
        <begin position="97"/>
        <end position="125"/>
    </location>
</feature>
<evidence type="ECO:0000256" key="6">
    <source>
        <dbReference type="SAM" id="Phobius"/>
    </source>
</evidence>
<protein>
    <submittedName>
        <fullName evidence="7">ABC transporter permease</fullName>
    </submittedName>
</protein>
<feature type="transmembrane region" description="Helical" evidence="6">
    <location>
        <begin position="163"/>
        <end position="183"/>
    </location>
</feature>
<feature type="transmembrane region" description="Helical" evidence="6">
    <location>
        <begin position="54"/>
        <end position="76"/>
    </location>
</feature>
<dbReference type="PANTHER" id="PTHR30294">
    <property type="entry name" value="MEMBRANE COMPONENT OF ABC TRANSPORTER YHHJ-RELATED"/>
    <property type="match status" value="1"/>
</dbReference>
<comment type="caution">
    <text evidence="7">The sequence shown here is derived from an EMBL/GenBank/DDBJ whole genome shotgun (WGS) entry which is preliminary data.</text>
</comment>
<keyword evidence="8" id="KW-1185">Reference proteome</keyword>
<keyword evidence="4 6" id="KW-1133">Transmembrane helix</keyword>
<proteinExistence type="predicted"/>
<dbReference type="RefSeq" id="WP_267534366.1">
    <property type="nucleotide sequence ID" value="NZ_JAPNKA010000001.1"/>
</dbReference>
<evidence type="ECO:0000256" key="5">
    <source>
        <dbReference type="ARBA" id="ARBA00023136"/>
    </source>
</evidence>